<name>A0A499UQE0_9ACTN</name>
<comment type="similarity">
    <text evidence="1">Belongs to the glycosyltransferase 2 family.</text>
</comment>
<feature type="domain" description="Glycosyltransferase 2-like" evidence="5">
    <location>
        <begin position="126"/>
        <end position="288"/>
    </location>
</feature>
<reference evidence="6 7" key="1">
    <citation type="journal article" date="2020" name="Int. J. Syst. Evol. Microbiol.">
        <title>Reclassification of Streptomyces castelarensis and Streptomyces sporoclivatus as later heterotypic synonyms of Streptomyces antimycoticus.</title>
        <authorList>
            <person name="Komaki H."/>
            <person name="Tamura T."/>
        </authorList>
    </citation>
    <scope>NUCLEOTIDE SEQUENCE [LARGE SCALE GENOMIC DNA]</scope>
    <source>
        <strain evidence="6 7">NBRC 100767</strain>
    </source>
</reference>
<sequence length="364" mass="39455">MSDAREAEEPRRSNDRDDASHGRRSDQSDAVSDAREAGEQSEKAAEPPAGAGEPSAQAEEPGTGADEPGAKAEAPRTDAAKPPAGADEPRIEGDEPLTDGADVAPRRAQQDDGGRRKYGPLGTTLVIIPTYNEAENIKPIVERVLESVPDAHILVADDNSPDGTGKVADELAAEDDRVKVLHRKGKEGLGAAYLAGFRWGIEHGYGVLVEMDADGSHQPEELPRLLTALKGADLVIGSRWVPGGRIVNWPKSREFISRGGSTYSRLLLDVPIRDMTAGYRAFRKETLEGIGMDEVASQGYCFQIDLAWRAIKAGFHVIEVPVTFIERERGESKMSRDIVTEAAWRVMSWGVGSRVNKMLGRKEP</sequence>
<dbReference type="GO" id="GO:0009247">
    <property type="term" value="P:glycolipid biosynthetic process"/>
    <property type="evidence" value="ECO:0007669"/>
    <property type="project" value="TreeGrafter"/>
</dbReference>
<evidence type="ECO:0000256" key="2">
    <source>
        <dbReference type="ARBA" id="ARBA00022676"/>
    </source>
</evidence>
<dbReference type="InterPro" id="IPR029044">
    <property type="entry name" value="Nucleotide-diphossugar_trans"/>
</dbReference>
<protein>
    <recommendedName>
        <fullName evidence="5">Glycosyltransferase 2-like domain-containing protein</fullName>
    </recommendedName>
</protein>
<dbReference type="AlphaFoldDB" id="A0A499UQE0"/>
<gene>
    <name evidence="6" type="ORF">SSPO_021490</name>
</gene>
<feature type="compositionally biased region" description="Basic and acidic residues" evidence="4">
    <location>
        <begin position="68"/>
        <end position="79"/>
    </location>
</feature>
<dbReference type="GO" id="GO:0004582">
    <property type="term" value="F:dolichyl-phosphate beta-D-mannosyltransferase activity"/>
    <property type="evidence" value="ECO:0007669"/>
    <property type="project" value="InterPro"/>
</dbReference>
<dbReference type="PANTHER" id="PTHR43398">
    <property type="entry name" value="DOLICHOL-PHOSPHATE MANNOSYLTRANSFERASE SUBUNIT 1"/>
    <property type="match status" value="1"/>
</dbReference>
<feature type="region of interest" description="Disordered" evidence="4">
    <location>
        <begin position="1"/>
        <end position="121"/>
    </location>
</feature>
<evidence type="ECO:0000256" key="4">
    <source>
        <dbReference type="SAM" id="MobiDB-lite"/>
    </source>
</evidence>
<dbReference type="CDD" id="cd06442">
    <property type="entry name" value="DPM1_like"/>
    <property type="match status" value="1"/>
</dbReference>
<keyword evidence="2" id="KW-0328">Glycosyltransferase</keyword>
<evidence type="ECO:0000256" key="3">
    <source>
        <dbReference type="ARBA" id="ARBA00022679"/>
    </source>
</evidence>
<proteinExistence type="inferred from homology"/>
<dbReference type="InterPro" id="IPR001173">
    <property type="entry name" value="Glyco_trans_2-like"/>
</dbReference>
<feature type="compositionally biased region" description="Basic and acidic residues" evidence="4">
    <location>
        <begin position="1"/>
        <end position="45"/>
    </location>
</feature>
<dbReference type="GO" id="GO:0016020">
    <property type="term" value="C:membrane"/>
    <property type="evidence" value="ECO:0007669"/>
    <property type="project" value="GOC"/>
</dbReference>
<accession>A0A499UQE0</accession>
<feature type="compositionally biased region" description="Low complexity" evidence="4">
    <location>
        <begin position="46"/>
        <end position="62"/>
    </location>
</feature>
<dbReference type="PANTHER" id="PTHR43398:SF1">
    <property type="entry name" value="DOLICHOL-PHOSPHATE MANNOSYLTRANSFERASE SUBUNIT 1"/>
    <property type="match status" value="1"/>
</dbReference>
<dbReference type="EMBL" id="AP019620">
    <property type="protein sequence ID" value="BBJ39431.1"/>
    <property type="molecule type" value="Genomic_DNA"/>
</dbReference>
<keyword evidence="3" id="KW-0808">Transferase</keyword>
<dbReference type="Proteomes" id="UP000463951">
    <property type="component" value="Chromosome"/>
</dbReference>
<evidence type="ECO:0000259" key="5">
    <source>
        <dbReference type="Pfam" id="PF00535"/>
    </source>
</evidence>
<dbReference type="SUPFAM" id="SSF53448">
    <property type="entry name" value="Nucleotide-diphospho-sugar transferases"/>
    <property type="match status" value="1"/>
</dbReference>
<dbReference type="Gene3D" id="3.90.550.10">
    <property type="entry name" value="Spore Coat Polysaccharide Biosynthesis Protein SpsA, Chain A"/>
    <property type="match status" value="1"/>
</dbReference>
<dbReference type="FunFam" id="3.90.550.10:FF:000122">
    <property type="entry name" value="Dolichol-phosphate mannosyltransferase subunit 1"/>
    <property type="match status" value="1"/>
</dbReference>
<organism evidence="6 7">
    <name type="scientific">Streptomyces antimycoticus</name>
    <dbReference type="NCBI Taxonomy" id="68175"/>
    <lineage>
        <taxon>Bacteria</taxon>
        <taxon>Bacillati</taxon>
        <taxon>Actinomycetota</taxon>
        <taxon>Actinomycetes</taxon>
        <taxon>Kitasatosporales</taxon>
        <taxon>Streptomycetaceae</taxon>
        <taxon>Streptomyces</taxon>
        <taxon>Streptomyces violaceusniger group</taxon>
    </lineage>
</organism>
<dbReference type="Pfam" id="PF00535">
    <property type="entry name" value="Glycos_transf_2"/>
    <property type="match status" value="1"/>
</dbReference>
<evidence type="ECO:0000256" key="1">
    <source>
        <dbReference type="ARBA" id="ARBA00006739"/>
    </source>
</evidence>
<evidence type="ECO:0000313" key="6">
    <source>
        <dbReference type="EMBL" id="BBJ39431.1"/>
    </source>
</evidence>
<dbReference type="InterPro" id="IPR039528">
    <property type="entry name" value="DPM1-like"/>
</dbReference>
<feature type="compositionally biased region" description="Basic and acidic residues" evidence="4">
    <location>
        <begin position="104"/>
        <end position="115"/>
    </location>
</feature>
<evidence type="ECO:0000313" key="7">
    <source>
        <dbReference type="Proteomes" id="UP000463951"/>
    </source>
</evidence>